<dbReference type="GO" id="GO:0005829">
    <property type="term" value="C:cytosol"/>
    <property type="evidence" value="ECO:0007669"/>
    <property type="project" value="TreeGrafter"/>
</dbReference>
<evidence type="ECO:0000313" key="6">
    <source>
        <dbReference type="EMBL" id="SFR56802.1"/>
    </source>
</evidence>
<dbReference type="Pfam" id="PF10417">
    <property type="entry name" value="1-cysPrx_C"/>
    <property type="match status" value="1"/>
</dbReference>
<keyword evidence="2" id="KW-0560">Oxidoreductase</keyword>
<keyword evidence="7" id="KW-1185">Reference proteome</keyword>
<evidence type="ECO:0000259" key="5">
    <source>
        <dbReference type="Pfam" id="PF10417"/>
    </source>
</evidence>
<dbReference type="PANTHER" id="PTHR10681">
    <property type="entry name" value="THIOREDOXIN PEROXIDASE"/>
    <property type="match status" value="1"/>
</dbReference>
<dbReference type="GO" id="GO:0042744">
    <property type="term" value="P:hydrogen peroxide catabolic process"/>
    <property type="evidence" value="ECO:0007669"/>
    <property type="project" value="TreeGrafter"/>
</dbReference>
<protein>
    <submittedName>
        <fullName evidence="6">AhpC/TSA family protein</fullName>
    </submittedName>
</protein>
<dbReference type="GO" id="GO:0008379">
    <property type="term" value="F:thioredoxin peroxidase activity"/>
    <property type="evidence" value="ECO:0007669"/>
    <property type="project" value="TreeGrafter"/>
</dbReference>
<dbReference type="PANTHER" id="PTHR10681:SF128">
    <property type="entry name" value="THIOREDOXIN-DEPENDENT PEROXIDE REDUCTASE, MITOCHONDRIAL"/>
    <property type="match status" value="1"/>
</dbReference>
<feature type="domain" description="Peroxiredoxin C-terminal" evidence="5">
    <location>
        <begin position="71"/>
        <end position="107"/>
    </location>
</feature>
<dbReference type="InterPro" id="IPR036249">
    <property type="entry name" value="Thioredoxin-like_sf"/>
</dbReference>
<proteinExistence type="inferred from homology"/>
<dbReference type="GO" id="GO:0033554">
    <property type="term" value="P:cellular response to stress"/>
    <property type="evidence" value="ECO:0007669"/>
    <property type="project" value="TreeGrafter"/>
</dbReference>
<dbReference type="EMBL" id="FOYZ01000001">
    <property type="protein sequence ID" value="SFR56802.1"/>
    <property type="molecule type" value="Genomic_DNA"/>
</dbReference>
<reference evidence="6 7" key="1">
    <citation type="submission" date="2016-10" db="EMBL/GenBank/DDBJ databases">
        <authorList>
            <person name="de Groot N.N."/>
        </authorList>
    </citation>
    <scope>NUCLEOTIDE SEQUENCE [LARGE SCALE GENOMIC DNA]</scope>
    <source>
        <strain evidence="6 7">743A</strain>
    </source>
</reference>
<dbReference type="InterPro" id="IPR019479">
    <property type="entry name" value="Peroxiredoxin_C"/>
</dbReference>
<accession>A0A1I6HQR5</accession>
<evidence type="ECO:0000256" key="1">
    <source>
        <dbReference type="ARBA" id="ARBA00009796"/>
    </source>
</evidence>
<dbReference type="InterPro" id="IPR050217">
    <property type="entry name" value="Peroxiredoxin"/>
</dbReference>
<organism evidence="6 7">
    <name type="scientific">Anaeromicropila populeti</name>
    <dbReference type="NCBI Taxonomy" id="37658"/>
    <lineage>
        <taxon>Bacteria</taxon>
        <taxon>Bacillati</taxon>
        <taxon>Bacillota</taxon>
        <taxon>Clostridia</taxon>
        <taxon>Lachnospirales</taxon>
        <taxon>Lachnospiraceae</taxon>
        <taxon>Anaeromicropila</taxon>
    </lineage>
</organism>
<dbReference type="Gene3D" id="3.40.30.10">
    <property type="entry name" value="Glutaredoxin"/>
    <property type="match status" value="1"/>
</dbReference>
<evidence type="ECO:0000259" key="4">
    <source>
        <dbReference type="Pfam" id="PF00578"/>
    </source>
</evidence>
<dbReference type="AlphaFoldDB" id="A0A1I6HQR5"/>
<gene>
    <name evidence="6" type="ORF">SAMN05661086_00176</name>
</gene>
<feature type="domain" description="Alkyl hydroperoxide reductase subunit C/ Thiol specific antioxidant" evidence="4">
    <location>
        <begin position="6"/>
        <end position="50"/>
    </location>
</feature>
<dbReference type="GO" id="GO:0045454">
    <property type="term" value="P:cell redox homeostasis"/>
    <property type="evidence" value="ECO:0007669"/>
    <property type="project" value="TreeGrafter"/>
</dbReference>
<evidence type="ECO:0000313" key="7">
    <source>
        <dbReference type="Proteomes" id="UP000199659"/>
    </source>
</evidence>
<comment type="similarity">
    <text evidence="1">Belongs to the peroxiredoxin family. AhpC/Prx1 subfamily.</text>
</comment>
<dbReference type="Pfam" id="PF00578">
    <property type="entry name" value="AhpC-TSA"/>
    <property type="match status" value="1"/>
</dbReference>
<dbReference type="Proteomes" id="UP000199659">
    <property type="component" value="Unassembled WGS sequence"/>
</dbReference>
<dbReference type="STRING" id="37658.SAMN05661086_00176"/>
<dbReference type="InterPro" id="IPR000866">
    <property type="entry name" value="AhpC/TSA"/>
</dbReference>
<comment type="function">
    <text evidence="3">Thiol-specific peroxidase that catalyzes the reduction of hydrogen peroxide and organic hydroperoxides to water and alcohols, respectively. Plays a role in cell protection against oxidative stress by detoxifying peroxides.</text>
</comment>
<dbReference type="GO" id="GO:0006979">
    <property type="term" value="P:response to oxidative stress"/>
    <property type="evidence" value="ECO:0007669"/>
    <property type="project" value="TreeGrafter"/>
</dbReference>
<dbReference type="Gene3D" id="3.30.1020.10">
    <property type="entry name" value="Antioxidant, Horf6, Chain A, domain2"/>
    <property type="match status" value="1"/>
</dbReference>
<dbReference type="SUPFAM" id="SSF52833">
    <property type="entry name" value="Thioredoxin-like"/>
    <property type="match status" value="1"/>
</dbReference>
<evidence type="ECO:0000256" key="3">
    <source>
        <dbReference type="ARBA" id="ARBA00037420"/>
    </source>
</evidence>
<name>A0A1I6HQR5_9FIRM</name>
<sequence>MLTGAQIPFPIVADRIGEIANLYGMIAPNVSNTSTVRDVFIIDPEQIIRAILVYPITNGRNIPEILRLLIALQTTDEFNVITPANWQPGDPVLVPPPRTYTQLVERVNDPSQQGLECADWFWCYKPILTTK</sequence>
<evidence type="ECO:0000256" key="2">
    <source>
        <dbReference type="ARBA" id="ARBA00023002"/>
    </source>
</evidence>